<keyword evidence="1" id="KW-1133">Transmembrane helix</keyword>
<dbReference type="Proteomes" id="UP000053989">
    <property type="component" value="Unassembled WGS sequence"/>
</dbReference>
<sequence length="126" mass="13617">MISGCGALRNAQVVTEYSDFTYTICSLALVPATISFVAPVICTIKPPLHRVTLKSFTRRQLNQGRKLTLICNADKVSPRGGVDSGNVRLTVGGTFVSIKLGIHNNTRTGDELRMDDNADPVNPSIE</sequence>
<keyword evidence="1" id="KW-0812">Transmembrane</keyword>
<evidence type="ECO:0000313" key="3">
    <source>
        <dbReference type="Proteomes" id="UP000053989"/>
    </source>
</evidence>
<dbReference type="EMBL" id="KN822005">
    <property type="protein sequence ID" value="KIM70000.1"/>
    <property type="molecule type" value="Genomic_DNA"/>
</dbReference>
<reference evidence="2 3" key="1">
    <citation type="submission" date="2014-04" db="EMBL/GenBank/DDBJ databases">
        <authorList>
            <consortium name="DOE Joint Genome Institute"/>
            <person name="Kuo A."/>
            <person name="Kohler A."/>
            <person name="Nagy L.G."/>
            <person name="Floudas D."/>
            <person name="Copeland A."/>
            <person name="Barry K.W."/>
            <person name="Cichocki N."/>
            <person name="Veneault-Fourrey C."/>
            <person name="LaButti K."/>
            <person name="Lindquist E.A."/>
            <person name="Lipzen A."/>
            <person name="Lundell T."/>
            <person name="Morin E."/>
            <person name="Murat C."/>
            <person name="Sun H."/>
            <person name="Tunlid A."/>
            <person name="Henrissat B."/>
            <person name="Grigoriev I.V."/>
            <person name="Hibbett D.S."/>
            <person name="Martin F."/>
            <person name="Nordberg H.P."/>
            <person name="Cantor M.N."/>
            <person name="Hua S.X."/>
        </authorList>
    </citation>
    <scope>NUCLEOTIDE SEQUENCE [LARGE SCALE GENOMIC DNA]</scope>
    <source>
        <strain evidence="2 3">Foug A</strain>
    </source>
</reference>
<dbReference type="AlphaFoldDB" id="A0A0C3EB87"/>
<keyword evidence="1" id="KW-0472">Membrane</keyword>
<name>A0A0C3EB87_9AGAM</name>
<protein>
    <submittedName>
        <fullName evidence="2">Uncharacterized protein</fullName>
    </submittedName>
</protein>
<dbReference type="InParanoid" id="A0A0C3EB87"/>
<proteinExistence type="predicted"/>
<reference evidence="3" key="2">
    <citation type="submission" date="2015-01" db="EMBL/GenBank/DDBJ databases">
        <title>Evolutionary Origins and Diversification of the Mycorrhizal Mutualists.</title>
        <authorList>
            <consortium name="DOE Joint Genome Institute"/>
            <consortium name="Mycorrhizal Genomics Consortium"/>
            <person name="Kohler A."/>
            <person name="Kuo A."/>
            <person name="Nagy L.G."/>
            <person name="Floudas D."/>
            <person name="Copeland A."/>
            <person name="Barry K.W."/>
            <person name="Cichocki N."/>
            <person name="Veneault-Fourrey C."/>
            <person name="LaButti K."/>
            <person name="Lindquist E.A."/>
            <person name="Lipzen A."/>
            <person name="Lundell T."/>
            <person name="Morin E."/>
            <person name="Murat C."/>
            <person name="Riley R."/>
            <person name="Ohm R."/>
            <person name="Sun H."/>
            <person name="Tunlid A."/>
            <person name="Henrissat B."/>
            <person name="Grigoriev I.V."/>
            <person name="Hibbett D.S."/>
            <person name="Martin F."/>
        </authorList>
    </citation>
    <scope>NUCLEOTIDE SEQUENCE [LARGE SCALE GENOMIC DNA]</scope>
    <source>
        <strain evidence="3">Foug A</strain>
    </source>
</reference>
<evidence type="ECO:0000313" key="2">
    <source>
        <dbReference type="EMBL" id="KIM70000.1"/>
    </source>
</evidence>
<gene>
    <name evidence="2" type="ORF">SCLCIDRAFT_497694</name>
</gene>
<organism evidence="2 3">
    <name type="scientific">Scleroderma citrinum Foug A</name>
    <dbReference type="NCBI Taxonomy" id="1036808"/>
    <lineage>
        <taxon>Eukaryota</taxon>
        <taxon>Fungi</taxon>
        <taxon>Dikarya</taxon>
        <taxon>Basidiomycota</taxon>
        <taxon>Agaricomycotina</taxon>
        <taxon>Agaricomycetes</taxon>
        <taxon>Agaricomycetidae</taxon>
        <taxon>Boletales</taxon>
        <taxon>Sclerodermatineae</taxon>
        <taxon>Sclerodermataceae</taxon>
        <taxon>Scleroderma</taxon>
    </lineage>
</organism>
<evidence type="ECO:0000256" key="1">
    <source>
        <dbReference type="SAM" id="Phobius"/>
    </source>
</evidence>
<accession>A0A0C3EB87</accession>
<dbReference type="HOGENOM" id="CLU_1982880_0_0_1"/>
<feature type="transmembrane region" description="Helical" evidence="1">
    <location>
        <begin position="20"/>
        <end position="44"/>
    </location>
</feature>
<keyword evidence="3" id="KW-1185">Reference proteome</keyword>